<feature type="compositionally biased region" description="Gly residues" evidence="3">
    <location>
        <begin position="68"/>
        <end position="77"/>
    </location>
</feature>
<dbReference type="AlphaFoldDB" id="A0A3Q0E625"/>
<dbReference type="GO" id="GO:0097120">
    <property type="term" value="P:receptor localization to synapse"/>
    <property type="evidence" value="ECO:0007669"/>
    <property type="project" value="TreeGrafter"/>
</dbReference>
<reference evidence="6" key="1">
    <citation type="submission" date="2025-08" db="UniProtKB">
        <authorList>
            <consortium name="RefSeq"/>
        </authorList>
    </citation>
    <scope>IDENTIFICATION</scope>
</reference>
<dbReference type="RefSeq" id="XP_021571629.1">
    <property type="nucleotide sequence ID" value="XM_021715954.1"/>
</dbReference>
<protein>
    <submittedName>
        <fullName evidence="6">PDZ domain-containing RING finger protein 4-like</fullName>
    </submittedName>
</protein>
<evidence type="ECO:0000313" key="6">
    <source>
        <dbReference type="RefSeq" id="XP_021571629.1"/>
    </source>
</evidence>
<evidence type="ECO:0000259" key="4">
    <source>
        <dbReference type="PROSITE" id="PS50106"/>
    </source>
</evidence>
<dbReference type="GO" id="GO:0098609">
    <property type="term" value="P:cell-cell adhesion"/>
    <property type="evidence" value="ECO:0007669"/>
    <property type="project" value="TreeGrafter"/>
</dbReference>
<dbReference type="InterPro" id="IPR036034">
    <property type="entry name" value="PDZ_sf"/>
</dbReference>
<dbReference type="Pfam" id="PF00595">
    <property type="entry name" value="PDZ"/>
    <property type="match status" value="1"/>
</dbReference>
<dbReference type="PROSITE" id="PS50106">
    <property type="entry name" value="PDZ"/>
    <property type="match status" value="1"/>
</dbReference>
<dbReference type="OrthoDB" id="6270329at2759"/>
<dbReference type="GO" id="GO:0016323">
    <property type="term" value="C:basolateral plasma membrane"/>
    <property type="evidence" value="ECO:0007669"/>
    <property type="project" value="TreeGrafter"/>
</dbReference>
<name>A0A3Q0E625_CARSF</name>
<dbReference type="SUPFAM" id="SSF50156">
    <property type="entry name" value="PDZ domain-like"/>
    <property type="match status" value="1"/>
</dbReference>
<dbReference type="GO" id="GO:0030054">
    <property type="term" value="C:cell junction"/>
    <property type="evidence" value="ECO:0007669"/>
    <property type="project" value="TreeGrafter"/>
</dbReference>
<evidence type="ECO:0000256" key="2">
    <source>
        <dbReference type="ARBA" id="ARBA00023136"/>
    </source>
</evidence>
<dbReference type="PANTHER" id="PTHR23119">
    <property type="entry name" value="DISCS LARGE"/>
    <property type="match status" value="1"/>
</dbReference>
<evidence type="ECO:0000313" key="5">
    <source>
        <dbReference type="Proteomes" id="UP000189704"/>
    </source>
</evidence>
<organism evidence="5 6">
    <name type="scientific">Carlito syrichta</name>
    <name type="common">Philippine tarsier</name>
    <name type="synonym">Tarsius syrichta</name>
    <dbReference type="NCBI Taxonomy" id="1868482"/>
    <lineage>
        <taxon>Eukaryota</taxon>
        <taxon>Metazoa</taxon>
        <taxon>Chordata</taxon>
        <taxon>Craniata</taxon>
        <taxon>Vertebrata</taxon>
        <taxon>Euteleostomi</taxon>
        <taxon>Mammalia</taxon>
        <taxon>Eutheria</taxon>
        <taxon>Euarchontoglires</taxon>
        <taxon>Primates</taxon>
        <taxon>Haplorrhini</taxon>
        <taxon>Tarsiiformes</taxon>
        <taxon>Tarsiidae</taxon>
        <taxon>Carlito</taxon>
    </lineage>
</organism>
<comment type="subcellular location">
    <subcellularLocation>
        <location evidence="1">Membrane</location>
    </subcellularLocation>
</comment>
<dbReference type="GO" id="GO:0043113">
    <property type="term" value="P:receptor clustering"/>
    <property type="evidence" value="ECO:0007669"/>
    <property type="project" value="TreeGrafter"/>
</dbReference>
<keyword evidence="2" id="KW-0472">Membrane</keyword>
<feature type="region of interest" description="Disordered" evidence="3">
    <location>
        <begin position="35"/>
        <end position="86"/>
    </location>
</feature>
<dbReference type="Gene3D" id="2.30.42.10">
    <property type="match status" value="1"/>
</dbReference>
<evidence type="ECO:0000256" key="3">
    <source>
        <dbReference type="SAM" id="MobiDB-lite"/>
    </source>
</evidence>
<evidence type="ECO:0000256" key="1">
    <source>
        <dbReference type="ARBA" id="ARBA00004370"/>
    </source>
</evidence>
<dbReference type="Proteomes" id="UP000189704">
    <property type="component" value="Unplaced"/>
</dbReference>
<dbReference type="KEGG" id="csyr:110596265"/>
<proteinExistence type="predicted"/>
<dbReference type="GO" id="GO:0045197">
    <property type="term" value="P:establishment or maintenance of epithelial cell apical/basal polarity"/>
    <property type="evidence" value="ECO:0007669"/>
    <property type="project" value="TreeGrafter"/>
</dbReference>
<dbReference type="PANTHER" id="PTHR23119:SF51">
    <property type="entry name" value="DISKS LARGE 1 TUMOR SUPPRESSOR PROTEIN"/>
    <property type="match status" value="1"/>
</dbReference>
<keyword evidence="5" id="KW-1185">Reference proteome</keyword>
<dbReference type="GeneID" id="110596265"/>
<dbReference type="InterPro" id="IPR050614">
    <property type="entry name" value="Synaptic_Scaffolding_LAP-MAGUK"/>
</dbReference>
<gene>
    <name evidence="6" type="primary">LOC110596265</name>
</gene>
<dbReference type="InterPro" id="IPR001478">
    <property type="entry name" value="PDZ"/>
</dbReference>
<feature type="non-terminal residue" evidence="6">
    <location>
        <position position="208"/>
    </location>
</feature>
<accession>A0A3Q0E625</accession>
<feature type="domain" description="PDZ" evidence="4">
    <location>
        <begin position="151"/>
        <end position="208"/>
    </location>
</feature>
<dbReference type="GO" id="GO:0019901">
    <property type="term" value="F:protein kinase binding"/>
    <property type="evidence" value="ECO:0007669"/>
    <property type="project" value="TreeGrafter"/>
</dbReference>
<sequence>MGFALERFAEAVDPALECKLCGQLEAHVERCGFGPATRPRSASGGASGSGGRDVLSRGGSEPAPEPGPSGGARGGPAGSRCGSGRAPGTRVLAWRRREKALLAQLWALQGEAQRTARRYREKFAQYMAHVRNFVGDLGGGHGQDGEHKLFTIILQREKDTLGFNIIGGRPNQNNQEETSTEGIYVSKILENGPADRADSLEIHDKIIE</sequence>